<dbReference type="PANTHER" id="PTHR11070">
    <property type="entry name" value="UVRD / RECB / PCRA DNA HELICASE FAMILY MEMBER"/>
    <property type="match status" value="1"/>
</dbReference>
<evidence type="ECO:0000313" key="1">
    <source>
        <dbReference type="EMBL" id="MUG46740.1"/>
    </source>
</evidence>
<proteinExistence type="predicted"/>
<dbReference type="SUPFAM" id="SSF52540">
    <property type="entry name" value="P-loop containing nucleoside triphosphate hydrolases"/>
    <property type="match status" value="1"/>
</dbReference>
<dbReference type="GO" id="GO:0005524">
    <property type="term" value="F:ATP binding"/>
    <property type="evidence" value="ECO:0007669"/>
    <property type="project" value="InterPro"/>
</dbReference>
<name>A0A7X3CQ49_9BACL</name>
<organism evidence="1 2">
    <name type="scientific">Paenibacillus woosongensis</name>
    <dbReference type="NCBI Taxonomy" id="307580"/>
    <lineage>
        <taxon>Bacteria</taxon>
        <taxon>Bacillati</taxon>
        <taxon>Bacillota</taxon>
        <taxon>Bacilli</taxon>
        <taxon>Bacillales</taxon>
        <taxon>Paenibacillaceae</taxon>
        <taxon>Paenibacillus</taxon>
    </lineage>
</organism>
<evidence type="ECO:0000313" key="2">
    <source>
        <dbReference type="Proteomes" id="UP000447876"/>
    </source>
</evidence>
<comment type="caution">
    <text evidence="1">The sequence shown here is derived from an EMBL/GenBank/DDBJ whole genome shotgun (WGS) entry which is preliminary data.</text>
</comment>
<dbReference type="Pfam" id="PF13245">
    <property type="entry name" value="AAA_19"/>
    <property type="match status" value="1"/>
</dbReference>
<sequence>MIQTNVSNTPRILKMRYDNTLVLACAGSGKTYGMCSDAKSITEKSTKKILMLSYTNKGVYSIKREYAKQNNGVLDKNVVISTWFQFILKELIRPYQRSFLGEISQIKSFDFSRTYGVDYARKNTVSYFLNKNKDVKANNATEFALFLNQLSKGAVLKRLEETYACIYIDELQDLVGKDIELLERLFLSSIKIYCVGDYKQATLKTHNPKSDRKKGGMHVFSYLETCKDTHQINIIKNNTSKRFVADIANFANLVYPEDPIVGALETKKPAVGVFQILQSDVHTYVEHFQPNILKYDIKTPTLGYPSLNFGVSKGMTLERVLIFPNKPLYSFLLNPEGRLKAPDKYFVGVTRAKYSLAFVVEKFKPNEYFFEDSISFGGKDATVLKFKV</sequence>
<dbReference type="EMBL" id="WNZW01000007">
    <property type="protein sequence ID" value="MUG46740.1"/>
    <property type="molecule type" value="Genomic_DNA"/>
</dbReference>
<dbReference type="GO" id="GO:0003677">
    <property type="term" value="F:DNA binding"/>
    <property type="evidence" value="ECO:0007669"/>
    <property type="project" value="InterPro"/>
</dbReference>
<dbReference type="AlphaFoldDB" id="A0A7X3CQ49"/>
<dbReference type="GO" id="GO:0000725">
    <property type="term" value="P:recombinational repair"/>
    <property type="evidence" value="ECO:0007669"/>
    <property type="project" value="TreeGrafter"/>
</dbReference>
<dbReference type="InterPro" id="IPR000212">
    <property type="entry name" value="DNA_helicase_UvrD/REP"/>
</dbReference>
<dbReference type="Proteomes" id="UP000447876">
    <property type="component" value="Unassembled WGS sequence"/>
</dbReference>
<dbReference type="InterPro" id="IPR027417">
    <property type="entry name" value="P-loop_NTPase"/>
</dbReference>
<reference evidence="1 2" key="1">
    <citation type="submission" date="2019-11" db="EMBL/GenBank/DDBJ databases">
        <title>Draft genome sequences of five Paenibacillus species of dairy origin.</title>
        <authorList>
            <person name="Olajide A.M."/>
            <person name="Chen S."/>
            <person name="Lapointe G."/>
        </authorList>
    </citation>
    <scope>NUCLEOTIDE SEQUENCE [LARGE SCALE GENOMIC DNA]</scope>
    <source>
        <strain evidence="1 2">12CR55</strain>
    </source>
</reference>
<dbReference type="PANTHER" id="PTHR11070:SF2">
    <property type="entry name" value="ATP-DEPENDENT DNA HELICASE SRS2"/>
    <property type="match status" value="1"/>
</dbReference>
<dbReference type="Gene3D" id="3.40.50.300">
    <property type="entry name" value="P-loop containing nucleotide triphosphate hydrolases"/>
    <property type="match status" value="1"/>
</dbReference>
<dbReference type="OrthoDB" id="5107704at2"/>
<protein>
    <submittedName>
        <fullName evidence="1">AAA family ATPase</fullName>
    </submittedName>
</protein>
<gene>
    <name evidence="1" type="ORF">GNP95_17270</name>
</gene>
<accession>A0A7X3CQ49</accession>
<dbReference type="GO" id="GO:0043138">
    <property type="term" value="F:3'-5' DNA helicase activity"/>
    <property type="evidence" value="ECO:0007669"/>
    <property type="project" value="TreeGrafter"/>
</dbReference>